<dbReference type="STRING" id="418784.A0A2P7YQR4"/>
<dbReference type="RefSeq" id="XP_024713621.1">
    <property type="nucleotide sequence ID" value="XM_024858215.1"/>
</dbReference>
<sequence>MLSQAFKKQIANQIRHYTRYSKNSQIYLHELPGRVIANLSQNPAATAIGYSPSTDINPNTFLVNKKFVDLLNSTIHESIHKDFTFIIEAGASALTFMPIYDFREVPRYARTPEVDSIFGYVLVDDGGKIVPQTFDPNSMYRVCNGAGLIKLSDYLHEQMKTITEAEGKS</sequence>
<comment type="caution">
    <text evidence="1">The sequence shown here is derived from an EMBL/GenBank/DDBJ whole genome shotgun (WGS) entry which is preliminary data.</text>
</comment>
<dbReference type="GeneID" id="36566244"/>
<protein>
    <submittedName>
        <fullName evidence="1">Uncharacterized protein</fullName>
    </submittedName>
</protein>
<name>A0A2P7YQR4_9ASCO</name>
<keyword evidence="2" id="KW-1185">Reference proteome</keyword>
<dbReference type="VEuPathDB" id="FungiDB:C7M61_002855"/>
<evidence type="ECO:0000313" key="2">
    <source>
        <dbReference type="Proteomes" id="UP000241107"/>
    </source>
</evidence>
<dbReference type="PANTHER" id="PTHR37331:SF1">
    <property type="entry name" value="YALI0F11671P"/>
    <property type="match status" value="1"/>
</dbReference>
<dbReference type="AlphaFoldDB" id="A0A2P7YQR4"/>
<gene>
    <name evidence="1" type="ORF">C7M61_002855</name>
</gene>
<dbReference type="OrthoDB" id="5397701at2759"/>
<evidence type="ECO:0000313" key="1">
    <source>
        <dbReference type="EMBL" id="PSK38296.1"/>
    </source>
</evidence>
<organism evidence="1 2">
    <name type="scientific">Candidozyma pseudohaemuli</name>
    <dbReference type="NCBI Taxonomy" id="418784"/>
    <lineage>
        <taxon>Eukaryota</taxon>
        <taxon>Fungi</taxon>
        <taxon>Dikarya</taxon>
        <taxon>Ascomycota</taxon>
        <taxon>Saccharomycotina</taxon>
        <taxon>Pichiomycetes</taxon>
        <taxon>Metschnikowiaceae</taxon>
        <taxon>Candidozyma</taxon>
    </lineage>
</organism>
<proteinExistence type="predicted"/>
<dbReference type="EMBL" id="PYFQ01000006">
    <property type="protein sequence ID" value="PSK38296.1"/>
    <property type="molecule type" value="Genomic_DNA"/>
</dbReference>
<reference evidence="1 2" key="1">
    <citation type="submission" date="2018-03" db="EMBL/GenBank/DDBJ databases">
        <title>Candida pseudohaemulonii genome assembly and annotation.</title>
        <authorList>
            <person name="Munoz J.F."/>
            <person name="Gade L.G."/>
            <person name="Chow N.A."/>
            <person name="Litvintseva A.P."/>
            <person name="Loparev V.N."/>
            <person name="Cuomo C.A."/>
        </authorList>
    </citation>
    <scope>NUCLEOTIDE SEQUENCE [LARGE SCALE GENOMIC DNA]</scope>
    <source>
        <strain evidence="1 2">B12108</strain>
    </source>
</reference>
<accession>A0A2P7YQR4</accession>
<dbReference type="PANTHER" id="PTHR37331">
    <property type="entry name" value="YALI0F11671P"/>
    <property type="match status" value="1"/>
</dbReference>
<dbReference type="Proteomes" id="UP000241107">
    <property type="component" value="Unassembled WGS sequence"/>
</dbReference>